<proteinExistence type="predicted"/>
<comment type="caution">
    <text evidence="1">The sequence shown here is derived from an EMBL/GenBank/DDBJ whole genome shotgun (WGS) entry which is preliminary data.</text>
</comment>
<dbReference type="Proteomes" id="UP000252107">
    <property type="component" value="Unassembled WGS sequence"/>
</dbReference>
<keyword evidence="2" id="KW-1185">Reference proteome</keyword>
<reference evidence="1" key="1">
    <citation type="submission" date="2016-04" db="EMBL/GenBank/DDBJ databases">
        <authorList>
            <person name="Tabuchi Yagui T.R."/>
        </authorList>
    </citation>
    <scope>NUCLEOTIDE SEQUENCE [LARGE SCALE GENOMIC DNA]</scope>
    <source>
        <strain evidence="1">NIES-26</strain>
    </source>
</reference>
<name>A0A367Q2T0_9NOSO</name>
<gene>
    <name evidence="1" type="ORF">A6770_33120</name>
</gene>
<organism evidence="1 2">
    <name type="scientific">Nostoc minutum NIES-26</name>
    <dbReference type="NCBI Taxonomy" id="1844469"/>
    <lineage>
        <taxon>Bacteria</taxon>
        <taxon>Bacillati</taxon>
        <taxon>Cyanobacteriota</taxon>
        <taxon>Cyanophyceae</taxon>
        <taxon>Nostocales</taxon>
        <taxon>Nostocaceae</taxon>
        <taxon>Nostoc</taxon>
    </lineage>
</organism>
<sequence>MLREDSGVDALRLAEGIAQNPKWLELSTRNDVDSEMKTHLGDVLHYLEGAMGCIEPFVEVRVVQEQVS</sequence>
<dbReference type="EMBL" id="LXQD01000348">
    <property type="protein sequence ID" value="RCJ18476.1"/>
    <property type="molecule type" value="Genomic_DNA"/>
</dbReference>
<evidence type="ECO:0000313" key="1">
    <source>
        <dbReference type="EMBL" id="RCJ18476.1"/>
    </source>
</evidence>
<protein>
    <submittedName>
        <fullName evidence="1">Uncharacterized protein</fullName>
    </submittedName>
</protein>
<dbReference type="AlphaFoldDB" id="A0A367Q2T0"/>
<evidence type="ECO:0000313" key="2">
    <source>
        <dbReference type="Proteomes" id="UP000252107"/>
    </source>
</evidence>
<accession>A0A367Q2T0</accession>